<dbReference type="RefSeq" id="WP_182949060.1">
    <property type="nucleotide sequence ID" value="NZ_JABEQK010000004.1"/>
</dbReference>
<sequence length="319" mass="35570">MNRGSIAAFGLVYFAGWGALAWGAYRMGVAQKMRQARLGDALKKFREPLHLSDQYGQMSADVLNEIRDRGRKIIYSLVNYGLAEAAIKKNDYVVFGSLAVLLILAWPVFHFFGLLGFPPLVVAWVLLIRMFYTYVGRRYNAKLYEQLPDTIGIIVRSLKVGVPLQRALLLVRDEATYPTSLEFSRVMQDVSVGIPLAQAFQNLAGRVTLSEYIFLATVVDVQAQTGGMLADIMANLESTLRRRAAMKKQAIAASSEARLSSYVLLSIPWAVVAFMEIQNPRYFNILFTSTEGHYLLAGIIGLWLLGLGSIKYITNKVVN</sequence>
<evidence type="ECO:0000313" key="9">
    <source>
        <dbReference type="Proteomes" id="UP000540556"/>
    </source>
</evidence>
<evidence type="ECO:0000256" key="1">
    <source>
        <dbReference type="ARBA" id="ARBA00004651"/>
    </source>
</evidence>
<keyword evidence="9" id="KW-1185">Reference proteome</keyword>
<dbReference type="EMBL" id="JABEQK010000004">
    <property type="protein sequence ID" value="MBB2204799.1"/>
    <property type="molecule type" value="Genomic_DNA"/>
</dbReference>
<name>A0A7W4KD70_9PROT</name>
<feature type="transmembrane region" description="Helical" evidence="6">
    <location>
        <begin position="250"/>
        <end position="274"/>
    </location>
</feature>
<keyword evidence="2" id="KW-1003">Cell membrane</keyword>
<dbReference type="GO" id="GO:0005886">
    <property type="term" value="C:plasma membrane"/>
    <property type="evidence" value="ECO:0007669"/>
    <property type="project" value="UniProtKB-SubCell"/>
</dbReference>
<dbReference type="PANTHER" id="PTHR35007">
    <property type="entry name" value="INTEGRAL MEMBRANE PROTEIN-RELATED"/>
    <property type="match status" value="1"/>
</dbReference>
<gene>
    <name evidence="8" type="ORF">HLH27_07175</name>
</gene>
<feature type="transmembrane region" description="Helical" evidence="6">
    <location>
        <begin position="294"/>
        <end position="313"/>
    </location>
</feature>
<keyword evidence="4 6" id="KW-1133">Transmembrane helix</keyword>
<dbReference type="AlphaFoldDB" id="A0A7W4KD70"/>
<reference evidence="8 9" key="1">
    <citation type="submission" date="2020-04" db="EMBL/GenBank/DDBJ databases">
        <title>Description of novel Gluconacetobacter.</title>
        <authorList>
            <person name="Sombolestani A."/>
        </authorList>
    </citation>
    <scope>NUCLEOTIDE SEQUENCE [LARGE SCALE GENOMIC DNA]</scope>
    <source>
        <strain evidence="8 9">LMG 27800</strain>
    </source>
</reference>
<organism evidence="8 9">
    <name type="scientific">Gluconacetobacter takamatsuzukensis</name>
    <dbReference type="NCBI Taxonomy" id="1286190"/>
    <lineage>
        <taxon>Bacteria</taxon>
        <taxon>Pseudomonadati</taxon>
        <taxon>Pseudomonadota</taxon>
        <taxon>Alphaproteobacteria</taxon>
        <taxon>Acetobacterales</taxon>
        <taxon>Acetobacteraceae</taxon>
        <taxon>Gluconacetobacter</taxon>
    </lineage>
</organism>
<dbReference type="Pfam" id="PF00482">
    <property type="entry name" value="T2SSF"/>
    <property type="match status" value="1"/>
</dbReference>
<accession>A0A7W4KD70</accession>
<dbReference type="InterPro" id="IPR042094">
    <property type="entry name" value="T2SS_GspF_sf"/>
</dbReference>
<evidence type="ECO:0000256" key="2">
    <source>
        <dbReference type="ARBA" id="ARBA00022475"/>
    </source>
</evidence>
<comment type="caution">
    <text evidence="8">The sequence shown here is derived from an EMBL/GenBank/DDBJ whole genome shotgun (WGS) entry which is preliminary data.</text>
</comment>
<dbReference type="PANTHER" id="PTHR35007:SF1">
    <property type="entry name" value="PILUS ASSEMBLY PROTEIN"/>
    <property type="match status" value="1"/>
</dbReference>
<feature type="transmembrane region" description="Helical" evidence="6">
    <location>
        <begin position="115"/>
        <end position="135"/>
    </location>
</feature>
<dbReference type="InterPro" id="IPR018076">
    <property type="entry name" value="T2SS_GspF_dom"/>
</dbReference>
<evidence type="ECO:0000256" key="4">
    <source>
        <dbReference type="ARBA" id="ARBA00022989"/>
    </source>
</evidence>
<keyword evidence="3 6" id="KW-0812">Transmembrane</keyword>
<feature type="domain" description="Type II secretion system protein GspF" evidence="7">
    <location>
        <begin position="155"/>
        <end position="275"/>
    </location>
</feature>
<comment type="subcellular location">
    <subcellularLocation>
        <location evidence="1">Cell membrane</location>
        <topology evidence="1">Multi-pass membrane protein</topology>
    </subcellularLocation>
</comment>
<protein>
    <submittedName>
        <fullName evidence="8">Secretion system protein</fullName>
    </submittedName>
</protein>
<proteinExistence type="predicted"/>
<evidence type="ECO:0000256" key="5">
    <source>
        <dbReference type="ARBA" id="ARBA00023136"/>
    </source>
</evidence>
<feature type="transmembrane region" description="Helical" evidence="6">
    <location>
        <begin position="6"/>
        <end position="25"/>
    </location>
</feature>
<keyword evidence="5 6" id="KW-0472">Membrane</keyword>
<dbReference type="Proteomes" id="UP000540556">
    <property type="component" value="Unassembled WGS sequence"/>
</dbReference>
<evidence type="ECO:0000313" key="8">
    <source>
        <dbReference type="EMBL" id="MBB2204799.1"/>
    </source>
</evidence>
<feature type="transmembrane region" description="Helical" evidence="6">
    <location>
        <begin position="92"/>
        <end position="109"/>
    </location>
</feature>
<evidence type="ECO:0000256" key="6">
    <source>
        <dbReference type="SAM" id="Phobius"/>
    </source>
</evidence>
<dbReference type="Gene3D" id="1.20.81.30">
    <property type="entry name" value="Type II secretion system (T2SS), domain F"/>
    <property type="match status" value="1"/>
</dbReference>
<evidence type="ECO:0000259" key="7">
    <source>
        <dbReference type="Pfam" id="PF00482"/>
    </source>
</evidence>
<evidence type="ECO:0000256" key="3">
    <source>
        <dbReference type="ARBA" id="ARBA00022692"/>
    </source>
</evidence>